<name>A0ABV0ZM24_9TELE</name>
<organism evidence="2 3">
    <name type="scientific">Ameca splendens</name>
    <dbReference type="NCBI Taxonomy" id="208324"/>
    <lineage>
        <taxon>Eukaryota</taxon>
        <taxon>Metazoa</taxon>
        <taxon>Chordata</taxon>
        <taxon>Craniata</taxon>
        <taxon>Vertebrata</taxon>
        <taxon>Euteleostomi</taxon>
        <taxon>Actinopterygii</taxon>
        <taxon>Neopterygii</taxon>
        <taxon>Teleostei</taxon>
        <taxon>Neoteleostei</taxon>
        <taxon>Acanthomorphata</taxon>
        <taxon>Ovalentaria</taxon>
        <taxon>Atherinomorphae</taxon>
        <taxon>Cyprinodontiformes</taxon>
        <taxon>Goodeidae</taxon>
        <taxon>Ameca</taxon>
    </lineage>
</organism>
<feature type="region of interest" description="Disordered" evidence="1">
    <location>
        <begin position="41"/>
        <end position="60"/>
    </location>
</feature>
<evidence type="ECO:0000256" key="1">
    <source>
        <dbReference type="SAM" id="MobiDB-lite"/>
    </source>
</evidence>
<reference evidence="2 3" key="1">
    <citation type="submission" date="2021-06" db="EMBL/GenBank/DDBJ databases">
        <authorList>
            <person name="Palmer J.M."/>
        </authorList>
    </citation>
    <scope>NUCLEOTIDE SEQUENCE [LARGE SCALE GENOMIC DNA]</scope>
    <source>
        <strain evidence="2 3">AS_MEX2019</strain>
        <tissue evidence="2">Muscle</tissue>
    </source>
</reference>
<proteinExistence type="predicted"/>
<evidence type="ECO:0000313" key="2">
    <source>
        <dbReference type="EMBL" id="MEQ2307284.1"/>
    </source>
</evidence>
<comment type="caution">
    <text evidence="2">The sequence shown here is derived from an EMBL/GenBank/DDBJ whole genome shotgun (WGS) entry which is preliminary data.</text>
</comment>
<protein>
    <submittedName>
        <fullName evidence="2">Uncharacterized protein</fullName>
    </submittedName>
</protein>
<feature type="compositionally biased region" description="Pro residues" evidence="1">
    <location>
        <begin position="41"/>
        <end position="50"/>
    </location>
</feature>
<feature type="region of interest" description="Disordered" evidence="1">
    <location>
        <begin position="1"/>
        <end position="20"/>
    </location>
</feature>
<gene>
    <name evidence="2" type="ORF">AMECASPLE_016714</name>
</gene>
<accession>A0ABV0ZM24</accession>
<evidence type="ECO:0000313" key="3">
    <source>
        <dbReference type="Proteomes" id="UP001469553"/>
    </source>
</evidence>
<dbReference type="Proteomes" id="UP001469553">
    <property type="component" value="Unassembled WGS sequence"/>
</dbReference>
<keyword evidence="3" id="KW-1185">Reference proteome</keyword>
<dbReference type="EMBL" id="JAHRIP010067058">
    <property type="protein sequence ID" value="MEQ2307284.1"/>
    <property type="molecule type" value="Genomic_DNA"/>
</dbReference>
<sequence>MMDGVFKRRAASTSSLEPSFDSETIPVRLWNLNKLVNCFPPPGAPRPLPPTKEQTKSRSQELFDKNQEVLLTWTKLVLLVDLCTALSDPTSFVFPTGGSFQTSKLAVSWSRLEQHPQ</sequence>